<dbReference type="Pfam" id="PF00004">
    <property type="entry name" value="AAA"/>
    <property type="match status" value="1"/>
</dbReference>
<dbReference type="PANTHER" id="PTHR48102:SF3">
    <property type="entry name" value="ATP-DEPENDENT PROTEASE ATPASE SUBUNIT HSLU"/>
    <property type="match status" value="1"/>
</dbReference>
<dbReference type="Proteomes" id="UP000254161">
    <property type="component" value="Unassembled WGS sequence"/>
</dbReference>
<dbReference type="Pfam" id="PF07724">
    <property type="entry name" value="AAA_2"/>
    <property type="match status" value="1"/>
</dbReference>
<dbReference type="PANTHER" id="PTHR48102">
    <property type="entry name" value="ATP-DEPENDENT CLP PROTEASE ATP-BINDING SUBUNIT CLPX-LIKE, MITOCHONDRIAL-RELATED"/>
    <property type="match status" value="1"/>
</dbReference>
<dbReference type="InterPro" id="IPR004491">
    <property type="entry name" value="HslU"/>
</dbReference>
<evidence type="ECO:0000256" key="1">
    <source>
        <dbReference type="ARBA" id="ARBA00009771"/>
    </source>
</evidence>
<keyword evidence="3 7" id="KW-0067">ATP-binding</keyword>
<evidence type="ECO:0000313" key="7">
    <source>
        <dbReference type="EMBL" id="SUX26041.1"/>
    </source>
</evidence>
<evidence type="ECO:0000313" key="8">
    <source>
        <dbReference type="Proteomes" id="UP000254161"/>
    </source>
</evidence>
<dbReference type="InterPro" id="IPR003593">
    <property type="entry name" value="AAA+_ATPase"/>
</dbReference>
<dbReference type="InterPro" id="IPR003959">
    <property type="entry name" value="ATPase_AAA_core"/>
</dbReference>
<comment type="similarity">
    <text evidence="1">Belongs to the ClpX chaperone family. HslU subfamily.</text>
</comment>
<dbReference type="SMART" id="SM00382">
    <property type="entry name" value="AAA"/>
    <property type="match status" value="1"/>
</dbReference>
<protein>
    <submittedName>
        <fullName evidence="7">ATP-dependent hsl protease ATP-binding subunit HslU</fullName>
    </submittedName>
</protein>
<dbReference type="Gene3D" id="1.10.8.60">
    <property type="match status" value="1"/>
</dbReference>
<evidence type="ECO:0000259" key="5">
    <source>
        <dbReference type="SMART" id="SM00382"/>
    </source>
</evidence>
<keyword evidence="7" id="KW-0645">Protease</keyword>
<dbReference type="GO" id="GO:0009376">
    <property type="term" value="C:HslUV protease complex"/>
    <property type="evidence" value="ECO:0007669"/>
    <property type="project" value="InterPro"/>
</dbReference>
<proteinExistence type="inferred from homology"/>
<evidence type="ECO:0000256" key="2">
    <source>
        <dbReference type="ARBA" id="ARBA00022741"/>
    </source>
</evidence>
<dbReference type="GO" id="GO:0016887">
    <property type="term" value="F:ATP hydrolysis activity"/>
    <property type="evidence" value="ECO:0007669"/>
    <property type="project" value="InterPro"/>
</dbReference>
<keyword evidence="4" id="KW-0143">Chaperone</keyword>
<dbReference type="InterPro" id="IPR050052">
    <property type="entry name" value="ATP-dep_Clp_protease_ClpX"/>
</dbReference>
<dbReference type="InterPro" id="IPR027417">
    <property type="entry name" value="P-loop_NTPase"/>
</dbReference>
<dbReference type="SMART" id="SM01086">
    <property type="entry name" value="ClpB_D2-small"/>
    <property type="match status" value="1"/>
</dbReference>
<dbReference type="InterPro" id="IPR019489">
    <property type="entry name" value="Clp_ATPase_C"/>
</dbReference>
<feature type="domain" description="AAA+ ATPase" evidence="5">
    <location>
        <begin position="48"/>
        <end position="328"/>
    </location>
</feature>
<evidence type="ECO:0000256" key="3">
    <source>
        <dbReference type="ARBA" id="ARBA00022840"/>
    </source>
</evidence>
<organism evidence="7 8">
    <name type="scientific">Campylobacter upsaliensis</name>
    <dbReference type="NCBI Taxonomy" id="28080"/>
    <lineage>
        <taxon>Bacteria</taxon>
        <taxon>Pseudomonadati</taxon>
        <taxon>Campylobacterota</taxon>
        <taxon>Epsilonproteobacteria</taxon>
        <taxon>Campylobacterales</taxon>
        <taxon>Campylobacteraceae</taxon>
        <taxon>Campylobacter</taxon>
    </lineage>
</organism>
<dbReference type="GO" id="GO:0005524">
    <property type="term" value="F:ATP binding"/>
    <property type="evidence" value="ECO:0007669"/>
    <property type="project" value="UniProtKB-KW"/>
</dbReference>
<reference evidence="7 8" key="1">
    <citation type="submission" date="2018-06" db="EMBL/GenBank/DDBJ databases">
        <authorList>
            <consortium name="Pathogen Informatics"/>
            <person name="Doyle S."/>
        </authorList>
    </citation>
    <scope>NUCLEOTIDE SEQUENCE [LARGE SCALE GENOMIC DNA]</scope>
    <source>
        <strain evidence="7 8">NCTC12264</strain>
    </source>
</reference>
<dbReference type="EMBL" id="UFUZ01000001">
    <property type="protein sequence ID" value="SUX26041.1"/>
    <property type="molecule type" value="Genomic_DNA"/>
</dbReference>
<keyword evidence="7" id="KW-0378">Hydrolase</keyword>
<evidence type="ECO:0000259" key="6">
    <source>
        <dbReference type="SMART" id="SM01086"/>
    </source>
</evidence>
<dbReference type="AlphaFoldDB" id="A0A381EGC1"/>
<dbReference type="SUPFAM" id="SSF52540">
    <property type="entry name" value="P-loop containing nucleoside triphosphate hydrolases"/>
    <property type="match status" value="1"/>
</dbReference>
<dbReference type="GO" id="GO:0008233">
    <property type="term" value="F:peptidase activity"/>
    <property type="evidence" value="ECO:0007669"/>
    <property type="project" value="UniProtKB-KW"/>
</dbReference>
<dbReference type="Gene3D" id="1.10.8.10">
    <property type="entry name" value="DNA helicase RuvA subunit, C-terminal domain"/>
    <property type="match status" value="2"/>
</dbReference>
<accession>A0A381EGC1</accession>
<dbReference type="GO" id="GO:0051603">
    <property type="term" value="P:proteolysis involved in protein catabolic process"/>
    <property type="evidence" value="ECO:0007669"/>
    <property type="project" value="TreeGrafter"/>
</dbReference>
<name>A0A381EGC1_CAMUP</name>
<sequence length="439" mass="49851">MNLTPKEIVKFLDDYVIGQKKAKKIIAIALRNRYRRMRLSPELQDDIMPKNILMIGSTGVGKTEIARRLAKMMGFPFIKIEASKYTEVGFVGRDVESMVRDLANAALNLVKNEQREKNQDKIEAYIEDKILEKLLPPLPKGVSEEKQEEYQKSLEKMRIKLKNGDLDESVIELEISQNMFDTNPNLPPEMSAMQDMVKVIGVGSKKVKKEMKIKDARNTLKSEASDKILDTENIKSEALRRVENEGIIFIDEIDKIAVSSGNSNRQDPSKEGVQRDLLPIVEGSSVQTKLGIVKTDHILFIAAGAFHLSKPSDLIPELQGRFPLRVELDSLDDEALYAILTRPKNSLLKQYIELLKTEDLSLEFDDEAIREIAKIASRANEEMQDIGARRLHTVIEKLLEDLSYEADEYAGKSFVVDKKMVEEKLSSIVENKDLARYIL</sequence>
<dbReference type="Gene3D" id="3.40.50.300">
    <property type="entry name" value="P-loop containing nucleotide triphosphate hydrolases"/>
    <property type="match status" value="2"/>
</dbReference>
<gene>
    <name evidence="7" type="primary">hslU</name>
    <name evidence="7" type="ORF">NCTC12264_00248</name>
</gene>
<dbReference type="NCBIfam" id="NF003544">
    <property type="entry name" value="PRK05201.1"/>
    <property type="match status" value="1"/>
</dbReference>
<dbReference type="NCBIfam" id="TIGR00390">
    <property type="entry name" value="hslU"/>
    <property type="match status" value="1"/>
</dbReference>
<dbReference type="RefSeq" id="WP_004275255.1">
    <property type="nucleotide sequence ID" value="NZ_JANKIR010000010.1"/>
</dbReference>
<feature type="domain" description="Clp ATPase C-terminal" evidence="6">
    <location>
        <begin position="331"/>
        <end position="425"/>
    </location>
</feature>
<keyword evidence="2" id="KW-0547">Nucleotide-binding</keyword>
<dbReference type="Pfam" id="PF10431">
    <property type="entry name" value="ClpB_D2-small"/>
    <property type="match status" value="1"/>
</dbReference>
<evidence type="ECO:0000256" key="4">
    <source>
        <dbReference type="ARBA" id="ARBA00023186"/>
    </source>
</evidence>